<proteinExistence type="predicted"/>
<name>A0A7C8PDY5_ORBOL</name>
<accession>A0A7C8PDY5</accession>
<organism evidence="1 2">
    <name type="scientific">Orbilia oligospora</name>
    <name type="common">Nematode-trapping fungus</name>
    <name type="synonym">Arthrobotrys oligospora</name>
    <dbReference type="NCBI Taxonomy" id="2813651"/>
    <lineage>
        <taxon>Eukaryota</taxon>
        <taxon>Fungi</taxon>
        <taxon>Dikarya</taxon>
        <taxon>Ascomycota</taxon>
        <taxon>Pezizomycotina</taxon>
        <taxon>Orbiliomycetes</taxon>
        <taxon>Orbiliales</taxon>
        <taxon>Orbiliaceae</taxon>
        <taxon>Orbilia</taxon>
    </lineage>
</organism>
<gene>
    <name evidence="1" type="ORF">TWF703_000080</name>
</gene>
<sequence>MPQPRYIPGAARGHRRLDTAETVRRQELLMLQRENSHRSEKMSTSTRSIQQQLFAGLKTTARFAHVLEVVFRFPEERISPVSKFEYFSGSVFKEADITESQADALVEHVKDVLDDAVNAFMKRNDEHTWYSITAAVPKFDINRPRMRYTPSGAPSIVAPSVVVETA</sequence>
<evidence type="ECO:0000313" key="2">
    <source>
        <dbReference type="Proteomes" id="UP000480548"/>
    </source>
</evidence>
<evidence type="ECO:0000313" key="1">
    <source>
        <dbReference type="EMBL" id="KAF3147240.1"/>
    </source>
</evidence>
<dbReference type="AlphaFoldDB" id="A0A7C8PDY5"/>
<comment type="caution">
    <text evidence="1">The sequence shown here is derived from an EMBL/GenBank/DDBJ whole genome shotgun (WGS) entry which is preliminary data.</text>
</comment>
<dbReference type="EMBL" id="WIQZ01000001">
    <property type="protein sequence ID" value="KAF3147240.1"/>
    <property type="molecule type" value="Genomic_DNA"/>
</dbReference>
<dbReference type="Proteomes" id="UP000480548">
    <property type="component" value="Unassembled WGS sequence"/>
</dbReference>
<reference evidence="1 2" key="1">
    <citation type="submission" date="2019-06" db="EMBL/GenBank/DDBJ databases">
        <authorList>
            <person name="Palmer J.M."/>
        </authorList>
    </citation>
    <scope>NUCLEOTIDE SEQUENCE [LARGE SCALE GENOMIC DNA]</scope>
    <source>
        <strain evidence="1 2">TWF703</strain>
    </source>
</reference>
<protein>
    <submittedName>
        <fullName evidence="1">Uncharacterized protein</fullName>
    </submittedName>
</protein>